<sequence>MSQYEPLRQPNSVAEKRPIPPPKPDFFMPAMPPLGLIHKLETKWWEYRRRRQFRQRFMPLLAKDDHMLEDMNHRRDDILWASRLPLKEDAEQTLENRRASRKAAQRR</sequence>
<evidence type="ECO:0000256" key="1">
    <source>
        <dbReference type="SAM" id="MobiDB-lite"/>
    </source>
</evidence>
<reference evidence="2 3" key="1">
    <citation type="journal article" date="2016" name="Genome Announc.">
        <title>Draft Genome Sequence of 'Halomonas chromatireducens' Strain AGD 8-3, a Haloalkaliphilic Chromate- and Selenite-Reducing Gammaproteobacterium.</title>
        <authorList>
            <person name="Sharko F.S."/>
            <person name="Shapovalova A.A."/>
            <person name="Tsygankova S.V."/>
            <person name="Komova A.V."/>
            <person name="Boulygina E.S."/>
            <person name="Teslyuk A.B."/>
            <person name="Gotovtsev P.M."/>
            <person name="Namsaraev Z.B."/>
            <person name="Khijniak T.V."/>
            <person name="Nedoluzhko A.V."/>
            <person name="Vasilov R.G."/>
        </authorList>
    </citation>
    <scope>NUCLEOTIDE SEQUENCE [LARGE SCALE GENOMIC DNA]</scope>
    <source>
        <strain evidence="2 3">AGD 8-3</strain>
    </source>
</reference>
<name>A0A109ULY3_9GAMM</name>
<dbReference type="STRING" id="507626.LOKO_02161"/>
<keyword evidence="3" id="KW-1185">Reference proteome</keyword>
<proteinExistence type="predicted"/>
<dbReference type="EMBL" id="CP014226">
    <property type="protein sequence ID" value="AMD01224.1"/>
    <property type="molecule type" value="Genomic_DNA"/>
</dbReference>
<evidence type="ECO:0000313" key="2">
    <source>
        <dbReference type="EMBL" id="AMD01224.1"/>
    </source>
</evidence>
<gene>
    <name evidence="2" type="ORF">LOKO_02161</name>
</gene>
<evidence type="ECO:0000313" key="3">
    <source>
        <dbReference type="Proteomes" id="UP000063387"/>
    </source>
</evidence>
<feature type="region of interest" description="Disordered" evidence="1">
    <location>
        <begin position="1"/>
        <end position="26"/>
    </location>
</feature>
<dbReference type="RefSeq" id="WP_066448767.1">
    <property type="nucleotide sequence ID" value="NZ_CP014226.1"/>
</dbReference>
<dbReference type="OrthoDB" id="6173366at2"/>
<accession>A0A109ULY3</accession>
<dbReference type="AlphaFoldDB" id="A0A109ULY3"/>
<reference evidence="2 3" key="2">
    <citation type="submission" date="2016-02" db="EMBL/GenBank/DDBJ databases">
        <authorList>
            <person name="Wen L."/>
            <person name="He K."/>
            <person name="Yang H."/>
        </authorList>
    </citation>
    <scope>NUCLEOTIDE SEQUENCE [LARGE SCALE GENOMIC DNA]</scope>
    <source>
        <strain evidence="2 3">AGD 8-3</strain>
    </source>
</reference>
<dbReference type="Proteomes" id="UP000063387">
    <property type="component" value="Chromosome"/>
</dbReference>
<protein>
    <submittedName>
        <fullName evidence="2">Uncharacterized protein</fullName>
    </submittedName>
</protein>
<organism evidence="2 3">
    <name type="scientific">Halomonas chromatireducens</name>
    <dbReference type="NCBI Taxonomy" id="507626"/>
    <lineage>
        <taxon>Bacteria</taxon>
        <taxon>Pseudomonadati</taxon>
        <taxon>Pseudomonadota</taxon>
        <taxon>Gammaproteobacteria</taxon>
        <taxon>Oceanospirillales</taxon>
        <taxon>Halomonadaceae</taxon>
        <taxon>Halomonas</taxon>
    </lineage>
</organism>
<dbReference type="PATRIC" id="fig|507626.3.peg.2153"/>
<dbReference type="KEGG" id="hco:LOKO_02161"/>